<dbReference type="InterPro" id="IPR011335">
    <property type="entry name" value="Restrct_endonuc-II-like"/>
</dbReference>
<accession>A0A975BVU6</accession>
<proteinExistence type="predicted"/>
<dbReference type="EMBL" id="CP061800">
    <property type="protein sequence ID" value="QTA92065.1"/>
    <property type="molecule type" value="Genomic_DNA"/>
</dbReference>
<organism evidence="1 2">
    <name type="scientific">Desulfonema magnum</name>
    <dbReference type="NCBI Taxonomy" id="45655"/>
    <lineage>
        <taxon>Bacteria</taxon>
        <taxon>Pseudomonadati</taxon>
        <taxon>Thermodesulfobacteriota</taxon>
        <taxon>Desulfobacteria</taxon>
        <taxon>Desulfobacterales</taxon>
        <taxon>Desulfococcaceae</taxon>
        <taxon>Desulfonema</taxon>
    </lineage>
</organism>
<protein>
    <submittedName>
        <fullName evidence="1">CRISPR-associated protein domain-containing protein</fullName>
    </submittedName>
</protein>
<evidence type="ECO:0000313" key="2">
    <source>
        <dbReference type="Proteomes" id="UP000663722"/>
    </source>
</evidence>
<dbReference type="KEGG" id="dmm:dnm_081390"/>
<evidence type="ECO:0000313" key="1">
    <source>
        <dbReference type="EMBL" id="QTA92065.1"/>
    </source>
</evidence>
<name>A0A975BVU6_9BACT</name>
<gene>
    <name evidence="1" type="ORF">dnm_081390</name>
</gene>
<reference evidence="1" key="1">
    <citation type="journal article" date="2021" name="Microb. Physiol.">
        <title>Proteogenomic Insights into the Physiology of Marine, Sulfate-Reducing, Filamentous Desulfonema limicola and Desulfonema magnum.</title>
        <authorList>
            <person name="Schnaars V."/>
            <person name="Wohlbrand L."/>
            <person name="Scheve S."/>
            <person name="Hinrichs C."/>
            <person name="Reinhardt R."/>
            <person name="Rabus R."/>
        </authorList>
    </citation>
    <scope>NUCLEOTIDE SEQUENCE</scope>
    <source>
        <strain evidence="1">4be13</strain>
    </source>
</reference>
<dbReference type="RefSeq" id="WP_207679591.1">
    <property type="nucleotide sequence ID" value="NZ_CP061800.1"/>
</dbReference>
<keyword evidence="2" id="KW-1185">Reference proteome</keyword>
<dbReference type="SUPFAM" id="SSF52980">
    <property type="entry name" value="Restriction endonuclease-like"/>
    <property type="match status" value="1"/>
</dbReference>
<dbReference type="Gene3D" id="3.40.50.10770">
    <property type="entry name" value="Hypothetical protein VC1899 like domain (Restriction endonuclease-like)"/>
    <property type="match status" value="1"/>
</dbReference>
<sequence length="549" mass="63906">MSDKTPEDRADLIVESNISEKNEDHWYKLADEIDEANDPPGNFSEEDRLRAYFNFSRAGENLTQETGKDYFQKSLEFFKATVEIQKRKLTEQLPELSSVADKQYDVLITLVGFSPQPIMHTILTLKPAVVYLITSEQSKNLKNTNVSMKQFFEFLTEKYDEAYFNICEILQEPPVNEIGTADTFQKIRQLIEKIKKSNPEAKIAIDITGGKKSMDASAFLTAAIEKGIDIFYVDFEGYKDSKPVYGTEFLNKLDNPYDIYSIREEELVKEFWRTKDFAEVDKIVKKIVIKFGKDRAKAYGLEEKYERFQQIQKAAKCYDAWSNFNYALAQESTGFDFYGTHHQGILSELAGCSEKRWTEKGAIYLAADRWMRGNDFLDKDLDKAALCFTQVIELLSEYRFWEMYGDDKLQQNPIDESKPVKEIEFRKSYLPISNLLAFLFTKNNFSLNGLNLKVIWKDKTGRFGKNKRPEGIFDAIGTRNKIAHFNCFSQNMETENHNKVEHLKEVSKAYIELFIETYKDKMENKTFDDLIKRFEFASIESFYPSRNSN</sequence>
<dbReference type="AlphaFoldDB" id="A0A975BVU6"/>
<dbReference type="Proteomes" id="UP000663722">
    <property type="component" value="Chromosome"/>
</dbReference>